<feature type="domain" description="Metallo-beta-lactamase" evidence="2">
    <location>
        <begin position="94"/>
        <end position="266"/>
    </location>
</feature>
<comment type="caution">
    <text evidence="3">The sequence shown here is derived from an EMBL/GenBank/DDBJ whole genome shotgun (WGS) entry which is preliminary data.</text>
</comment>
<dbReference type="Pfam" id="PF00753">
    <property type="entry name" value="Lactamase_B"/>
    <property type="match status" value="1"/>
</dbReference>
<reference evidence="3" key="1">
    <citation type="submission" date="2022-12" db="EMBL/GenBank/DDBJ databases">
        <title>Reference genome sequencing for broad-spectrum identification of bacterial and archaeal isolates by mass spectrometry.</title>
        <authorList>
            <person name="Sekiguchi Y."/>
            <person name="Tourlousse D.M."/>
        </authorList>
    </citation>
    <scope>NUCLEOTIDE SEQUENCE</scope>
    <source>
        <strain evidence="3">LLR39Z86</strain>
    </source>
</reference>
<dbReference type="Gene3D" id="3.60.15.10">
    <property type="entry name" value="Ribonuclease Z/Hydroxyacylglutathione hydrolase-like"/>
    <property type="match status" value="1"/>
</dbReference>
<dbReference type="Proteomes" id="UP001144313">
    <property type="component" value="Unassembled WGS sequence"/>
</dbReference>
<feature type="signal peptide" evidence="1">
    <location>
        <begin position="1"/>
        <end position="24"/>
    </location>
</feature>
<dbReference type="InterPro" id="IPR006311">
    <property type="entry name" value="TAT_signal"/>
</dbReference>
<evidence type="ECO:0000256" key="1">
    <source>
        <dbReference type="SAM" id="SignalP"/>
    </source>
</evidence>
<dbReference type="SUPFAM" id="SSF56281">
    <property type="entry name" value="Metallo-hydrolase/oxidoreductase"/>
    <property type="match status" value="1"/>
</dbReference>
<name>A0A9W6LGP2_9ACTN</name>
<dbReference type="AlphaFoldDB" id="A0A9W6LGP2"/>
<feature type="chain" id="PRO_5040754454" description="Metallo-beta-lactamase domain-containing protein" evidence="1">
    <location>
        <begin position="25"/>
        <end position="325"/>
    </location>
</feature>
<evidence type="ECO:0000313" key="3">
    <source>
        <dbReference type="EMBL" id="GLI41851.1"/>
    </source>
</evidence>
<evidence type="ECO:0000313" key="4">
    <source>
        <dbReference type="Proteomes" id="UP001144313"/>
    </source>
</evidence>
<keyword evidence="1" id="KW-0732">Signal</keyword>
<dbReference type="SMART" id="SM00849">
    <property type="entry name" value="Lactamase_B"/>
    <property type="match status" value="1"/>
</dbReference>
<dbReference type="PROSITE" id="PS51318">
    <property type="entry name" value="TAT"/>
    <property type="match status" value="1"/>
</dbReference>
<sequence>MTATRRRSLLAAGALGTLTVGAMAFKQRPAGAEETGGSGRPVRFRPGGCTPDLEVDWHAGWPSPKHDPAPEIQSHAADEHTVIMRQNKSVHYEAPFMFLLFGNDAALLIDTGATPEPAYFPLREVVDAHIEAWLRRHRREEYRLIVVHTHGHGDHKAADAQFADRPDTTVVGPGLDAVRAFYGFEDWPQTPRELDLGGRIVDVVPGPGHHASATVFYDRWTSLLLTGDTFYPGRLYVQDWNAFEATVDRMVAWCDEHPVSHLLGCHVEMSVAPGLDYPRGTTYQPDEAALPMRVAQLRALQAAVREIGGAPGVHKYDDFHIWYEV</sequence>
<protein>
    <recommendedName>
        <fullName evidence="2">Metallo-beta-lactamase domain-containing protein</fullName>
    </recommendedName>
</protein>
<evidence type="ECO:0000259" key="2">
    <source>
        <dbReference type="SMART" id="SM00849"/>
    </source>
</evidence>
<keyword evidence="4" id="KW-1185">Reference proteome</keyword>
<dbReference type="InterPro" id="IPR036866">
    <property type="entry name" value="RibonucZ/Hydroxyglut_hydro"/>
</dbReference>
<accession>A0A9W6LGP2</accession>
<dbReference type="EMBL" id="BSDT01000001">
    <property type="protein sequence ID" value="GLI41851.1"/>
    <property type="molecule type" value="Genomic_DNA"/>
</dbReference>
<dbReference type="RefSeq" id="WP_270115188.1">
    <property type="nucleotide sequence ID" value="NZ_BAAAOL010000003.1"/>
</dbReference>
<organism evidence="3 4">
    <name type="scientific">Glycomyces algeriensis</name>
    <dbReference type="NCBI Taxonomy" id="256037"/>
    <lineage>
        <taxon>Bacteria</taxon>
        <taxon>Bacillati</taxon>
        <taxon>Actinomycetota</taxon>
        <taxon>Actinomycetes</taxon>
        <taxon>Glycomycetales</taxon>
        <taxon>Glycomycetaceae</taxon>
        <taxon>Glycomyces</taxon>
    </lineage>
</organism>
<dbReference type="InterPro" id="IPR001279">
    <property type="entry name" value="Metallo-B-lactamas"/>
</dbReference>
<proteinExistence type="predicted"/>
<gene>
    <name evidence="3" type="ORF">GALLR39Z86_17010</name>
</gene>